<feature type="transmembrane region" description="Helical" evidence="10">
    <location>
        <begin position="413"/>
        <end position="438"/>
    </location>
</feature>
<sequence length="455" mass="48711">MKNWLPQYLPYIRRRPLSSRTLALSPPTVLALGFAGLIVLGALLLLLPAATTAPLNLLQALFTATSAVTVTGLVVVDTGTHFTLFGQLVIAALIQAGGLGFMTFAVVAVISLGAKIGLTQQKIAQEAMSQTSLAQVGQIAKAVLLYSVVIELAGILLLTLTWYRELGLATASWHAVFYTISAFNNAGFALSSDSLMPYAGNIAVTMIISSLFIIGGIGFTVLIDLKKQQRWRLLSVNTRIVLLSTLILNVIAFLLLWILEANNPATLANLSVKDQALAAWFQAVTPRTAGFNTLDYSQMTDASNVLTLLLMFIGGGSLSTASGIKLGTFVILIMATYAFLRRRDDVTLLRRTIPNAQVLKALALTFVSMALVFLAIFVLTALEKAPFLDIAFEAVSALSTVGLSRGLTGNLSVPGQCVIIFLMIAGRLGPLTLAYFLATPKQRKTRYADTKIQVG</sequence>
<proteinExistence type="predicted"/>
<dbReference type="InterPro" id="IPR003445">
    <property type="entry name" value="Cat_transpt"/>
</dbReference>
<evidence type="ECO:0000256" key="9">
    <source>
        <dbReference type="ARBA" id="ARBA00023136"/>
    </source>
</evidence>
<evidence type="ECO:0000256" key="7">
    <source>
        <dbReference type="ARBA" id="ARBA00022989"/>
    </source>
</evidence>
<evidence type="ECO:0000256" key="3">
    <source>
        <dbReference type="ARBA" id="ARBA00022475"/>
    </source>
</evidence>
<dbReference type="RefSeq" id="WP_092790755.1">
    <property type="nucleotide sequence ID" value="NZ_FNXF01000003.1"/>
</dbReference>
<dbReference type="GO" id="GO:0005886">
    <property type="term" value="C:plasma membrane"/>
    <property type="evidence" value="ECO:0007669"/>
    <property type="project" value="UniProtKB-SubCell"/>
</dbReference>
<dbReference type="STRING" id="173990.SAMN05660691_00935"/>
<evidence type="ECO:0000256" key="8">
    <source>
        <dbReference type="ARBA" id="ARBA00023065"/>
    </source>
</evidence>
<protein>
    <submittedName>
        <fullName evidence="11">Trk system potassium uptake protein TrkH</fullName>
    </submittedName>
</protein>
<keyword evidence="2" id="KW-0813">Transport</keyword>
<reference evidence="12" key="1">
    <citation type="submission" date="2016-10" db="EMBL/GenBank/DDBJ databases">
        <authorList>
            <person name="Varghese N."/>
            <person name="Submissions S."/>
        </authorList>
    </citation>
    <scope>NUCLEOTIDE SEQUENCE [LARGE SCALE GENOMIC DNA]</scope>
    <source>
        <strain evidence="12">DSM 17616</strain>
    </source>
</reference>
<dbReference type="Pfam" id="PF02386">
    <property type="entry name" value="TrkH"/>
    <property type="match status" value="1"/>
</dbReference>
<feature type="transmembrane region" description="Helical" evidence="10">
    <location>
        <begin position="88"/>
        <end position="112"/>
    </location>
</feature>
<gene>
    <name evidence="11" type="ORF">SAMN05660691_00935</name>
</gene>
<evidence type="ECO:0000256" key="5">
    <source>
        <dbReference type="ARBA" id="ARBA00022692"/>
    </source>
</evidence>
<dbReference type="AlphaFoldDB" id="A0A1H6KDC7"/>
<evidence type="ECO:0000256" key="1">
    <source>
        <dbReference type="ARBA" id="ARBA00004651"/>
    </source>
</evidence>
<evidence type="ECO:0000256" key="2">
    <source>
        <dbReference type="ARBA" id="ARBA00022448"/>
    </source>
</evidence>
<keyword evidence="6" id="KW-0630">Potassium</keyword>
<dbReference type="PANTHER" id="PTHR32024">
    <property type="entry name" value="TRK SYSTEM POTASSIUM UPTAKE PROTEIN TRKG-RELATED"/>
    <property type="match status" value="1"/>
</dbReference>
<feature type="transmembrane region" description="Helical" evidence="10">
    <location>
        <begin position="240"/>
        <end position="259"/>
    </location>
</feature>
<keyword evidence="4" id="KW-0633">Potassium transport</keyword>
<dbReference type="GO" id="GO:0015379">
    <property type="term" value="F:potassium:chloride symporter activity"/>
    <property type="evidence" value="ECO:0007669"/>
    <property type="project" value="InterPro"/>
</dbReference>
<keyword evidence="9 10" id="KW-0472">Membrane</keyword>
<feature type="transmembrane region" description="Helical" evidence="10">
    <location>
        <begin position="198"/>
        <end position="219"/>
    </location>
</feature>
<dbReference type="EMBL" id="FNXF01000003">
    <property type="protein sequence ID" value="SEH71199.1"/>
    <property type="molecule type" value="Genomic_DNA"/>
</dbReference>
<evidence type="ECO:0000313" key="11">
    <source>
        <dbReference type="EMBL" id="SEH71199.1"/>
    </source>
</evidence>
<evidence type="ECO:0000256" key="4">
    <source>
        <dbReference type="ARBA" id="ARBA00022538"/>
    </source>
</evidence>
<evidence type="ECO:0000313" key="12">
    <source>
        <dbReference type="Proteomes" id="UP000199371"/>
    </source>
</evidence>
<feature type="transmembrane region" description="Helical" evidence="10">
    <location>
        <begin position="21"/>
        <end position="45"/>
    </location>
</feature>
<dbReference type="InterPro" id="IPR004772">
    <property type="entry name" value="TrkH"/>
</dbReference>
<evidence type="ECO:0000256" key="10">
    <source>
        <dbReference type="SAM" id="Phobius"/>
    </source>
</evidence>
<keyword evidence="5 10" id="KW-0812">Transmembrane</keyword>
<dbReference type="NCBIfam" id="TIGR00933">
    <property type="entry name" value="2a38"/>
    <property type="match status" value="1"/>
</dbReference>
<keyword evidence="3" id="KW-1003">Cell membrane</keyword>
<organism evidence="11 12">
    <name type="scientific">Rheinheimera pacifica</name>
    <dbReference type="NCBI Taxonomy" id="173990"/>
    <lineage>
        <taxon>Bacteria</taxon>
        <taxon>Pseudomonadati</taxon>
        <taxon>Pseudomonadota</taxon>
        <taxon>Gammaproteobacteria</taxon>
        <taxon>Chromatiales</taxon>
        <taxon>Chromatiaceae</taxon>
        <taxon>Rheinheimera</taxon>
    </lineage>
</organism>
<dbReference type="PANTHER" id="PTHR32024:SF1">
    <property type="entry name" value="KTR SYSTEM POTASSIUM UPTAKE PROTEIN B"/>
    <property type="match status" value="1"/>
</dbReference>
<comment type="subcellular location">
    <subcellularLocation>
        <location evidence="1">Cell membrane</location>
        <topology evidence="1">Multi-pass membrane protein</topology>
    </subcellularLocation>
</comment>
<accession>A0A1H6KDC7</accession>
<feature type="transmembrane region" description="Helical" evidence="10">
    <location>
        <begin position="143"/>
        <end position="163"/>
    </location>
</feature>
<keyword evidence="12" id="KW-1185">Reference proteome</keyword>
<feature type="transmembrane region" description="Helical" evidence="10">
    <location>
        <begin position="308"/>
        <end position="340"/>
    </location>
</feature>
<keyword evidence="7 10" id="KW-1133">Transmembrane helix</keyword>
<dbReference type="Proteomes" id="UP000199371">
    <property type="component" value="Unassembled WGS sequence"/>
</dbReference>
<feature type="transmembrane region" description="Helical" evidence="10">
    <location>
        <begin position="57"/>
        <end position="76"/>
    </location>
</feature>
<dbReference type="OrthoDB" id="9810952at2"/>
<name>A0A1H6KDC7_9GAMM</name>
<keyword evidence="8" id="KW-0406">Ion transport</keyword>
<feature type="transmembrane region" description="Helical" evidence="10">
    <location>
        <begin position="361"/>
        <end position="382"/>
    </location>
</feature>
<evidence type="ECO:0000256" key="6">
    <source>
        <dbReference type="ARBA" id="ARBA00022958"/>
    </source>
</evidence>